<organism evidence="2 3">
    <name type="scientific">Gynuella sunshinyii YC6258</name>
    <dbReference type="NCBI Taxonomy" id="1445510"/>
    <lineage>
        <taxon>Bacteria</taxon>
        <taxon>Pseudomonadati</taxon>
        <taxon>Pseudomonadota</taxon>
        <taxon>Gammaproteobacteria</taxon>
        <taxon>Oceanospirillales</taxon>
        <taxon>Saccharospirillaceae</taxon>
        <taxon>Gynuella</taxon>
    </lineage>
</organism>
<protein>
    <recommendedName>
        <fullName evidence="4">Lipoprotein</fullName>
    </recommendedName>
</protein>
<feature type="signal peptide" evidence="1">
    <location>
        <begin position="1"/>
        <end position="18"/>
    </location>
</feature>
<gene>
    <name evidence="2" type="ORF">YC6258_05169</name>
</gene>
<evidence type="ECO:0000256" key="1">
    <source>
        <dbReference type="SAM" id="SignalP"/>
    </source>
</evidence>
<sequence length="170" mass="18981">MRIAIFLLASILSGCAYLKNEAHVQNIFAAGWKDSEKILTYSCQNNIEISVLLNQPLATNGSTYFLFGMAPIGKAKFADQQLNLSVIFIPKEKVCKIEDIYLLVGNEKLLPSSVWSPLSENGMCLYLWSKELPKAGDLSINFEKFQGCEAPPIKVIYENKSSYNYDRLGG</sequence>
<dbReference type="AlphaFoldDB" id="A0A0C5W3J6"/>
<dbReference type="Proteomes" id="UP000032266">
    <property type="component" value="Chromosome"/>
</dbReference>
<dbReference type="KEGG" id="gsn:YC6258_05169"/>
<dbReference type="HOGENOM" id="CLU_1568546_0_0_6"/>
<proteinExistence type="predicted"/>
<accession>A0A0C5W3J6</accession>
<dbReference type="PROSITE" id="PS51257">
    <property type="entry name" value="PROKAR_LIPOPROTEIN"/>
    <property type="match status" value="1"/>
</dbReference>
<keyword evidence="1" id="KW-0732">Signal</keyword>
<keyword evidence="3" id="KW-1185">Reference proteome</keyword>
<evidence type="ECO:0000313" key="3">
    <source>
        <dbReference type="Proteomes" id="UP000032266"/>
    </source>
</evidence>
<evidence type="ECO:0008006" key="4">
    <source>
        <dbReference type="Google" id="ProtNLM"/>
    </source>
</evidence>
<feature type="chain" id="PRO_5002184046" description="Lipoprotein" evidence="1">
    <location>
        <begin position="19"/>
        <end position="170"/>
    </location>
</feature>
<name>A0A0C5W3J6_9GAMM</name>
<reference evidence="2 3" key="1">
    <citation type="submission" date="2014-01" db="EMBL/GenBank/DDBJ databases">
        <title>Full genme sequencing of cellulolytic bacterium Gynuella sunshinyii YC6258T gen. nov., sp. nov.</title>
        <authorList>
            <person name="Khan H."/>
            <person name="Chung E.J."/>
            <person name="Chung Y.R."/>
        </authorList>
    </citation>
    <scope>NUCLEOTIDE SEQUENCE [LARGE SCALE GENOMIC DNA]</scope>
    <source>
        <strain evidence="2 3">YC6258</strain>
    </source>
</reference>
<evidence type="ECO:0000313" key="2">
    <source>
        <dbReference type="EMBL" id="AJQ97199.1"/>
    </source>
</evidence>
<dbReference type="EMBL" id="CP007142">
    <property type="protein sequence ID" value="AJQ97199.1"/>
    <property type="molecule type" value="Genomic_DNA"/>
</dbReference>